<dbReference type="InterPro" id="IPR003675">
    <property type="entry name" value="Rce1/LyrA-like_dom"/>
</dbReference>
<dbReference type="AlphaFoldDB" id="A0AA41W9M9"/>
<dbReference type="RefSeq" id="WP_284056150.1">
    <property type="nucleotide sequence ID" value="NZ_JAMSLR010000002.1"/>
</dbReference>
<evidence type="ECO:0000313" key="4">
    <source>
        <dbReference type="Proteomes" id="UP001165306"/>
    </source>
</evidence>
<proteinExistence type="predicted"/>
<dbReference type="GO" id="GO:0008237">
    <property type="term" value="F:metallopeptidase activity"/>
    <property type="evidence" value="ECO:0007669"/>
    <property type="project" value="UniProtKB-KW"/>
</dbReference>
<feature type="domain" description="CAAX prenyl protease 2/Lysostaphin resistance protein A-like" evidence="2">
    <location>
        <begin position="156"/>
        <end position="250"/>
    </location>
</feature>
<protein>
    <submittedName>
        <fullName evidence="3">CPBP family intramembrane metalloprotease</fullName>
    </submittedName>
</protein>
<keyword evidence="3" id="KW-0482">Metalloprotease</keyword>
<reference evidence="3" key="1">
    <citation type="submission" date="2022-06" db="EMBL/GenBank/DDBJ databases">
        <title>CFH 74404 Thermomicrobiaceae sp.</title>
        <authorList>
            <person name="Ming H."/>
            <person name="Li W.-J."/>
            <person name="Zhao Z."/>
        </authorList>
    </citation>
    <scope>NUCLEOTIDE SEQUENCE</scope>
    <source>
        <strain evidence="3">CFH 74404</strain>
    </source>
</reference>
<gene>
    <name evidence="3" type="ORF">NET02_04365</name>
</gene>
<keyword evidence="3" id="KW-0378">Hydrolase</keyword>
<dbReference type="Pfam" id="PF02517">
    <property type="entry name" value="Rce1-like"/>
    <property type="match status" value="1"/>
</dbReference>
<feature type="transmembrane region" description="Helical" evidence="1">
    <location>
        <begin position="210"/>
        <end position="230"/>
    </location>
</feature>
<evidence type="ECO:0000313" key="3">
    <source>
        <dbReference type="EMBL" id="MCM8748369.1"/>
    </source>
</evidence>
<comment type="caution">
    <text evidence="3">The sequence shown here is derived from an EMBL/GenBank/DDBJ whole genome shotgun (WGS) entry which is preliminary data.</text>
</comment>
<name>A0AA41W9M9_9BACT</name>
<keyword evidence="1" id="KW-1133">Transmembrane helix</keyword>
<feature type="transmembrane region" description="Helical" evidence="1">
    <location>
        <begin position="242"/>
        <end position="261"/>
    </location>
</feature>
<evidence type="ECO:0000256" key="1">
    <source>
        <dbReference type="SAM" id="Phobius"/>
    </source>
</evidence>
<feature type="transmembrane region" description="Helical" evidence="1">
    <location>
        <begin position="133"/>
        <end position="157"/>
    </location>
</feature>
<keyword evidence="1" id="KW-0812">Transmembrane</keyword>
<feature type="transmembrane region" description="Helical" evidence="1">
    <location>
        <begin position="273"/>
        <end position="295"/>
    </location>
</feature>
<accession>A0AA41W9M9</accession>
<feature type="transmembrane region" description="Helical" evidence="1">
    <location>
        <begin position="42"/>
        <end position="67"/>
    </location>
</feature>
<feature type="transmembrane region" description="Helical" evidence="1">
    <location>
        <begin position="169"/>
        <end position="190"/>
    </location>
</feature>
<keyword evidence="1" id="KW-0472">Membrane</keyword>
<dbReference type="PANTHER" id="PTHR35797:SF1">
    <property type="entry name" value="PROTEASE"/>
    <property type="match status" value="1"/>
</dbReference>
<dbReference type="GO" id="GO:0004175">
    <property type="term" value="F:endopeptidase activity"/>
    <property type="evidence" value="ECO:0007669"/>
    <property type="project" value="UniProtKB-ARBA"/>
</dbReference>
<feature type="transmembrane region" description="Helical" evidence="1">
    <location>
        <begin position="12"/>
        <end position="30"/>
    </location>
</feature>
<dbReference type="Proteomes" id="UP001165306">
    <property type="component" value="Unassembled WGS sequence"/>
</dbReference>
<feature type="transmembrane region" description="Helical" evidence="1">
    <location>
        <begin position="88"/>
        <end position="113"/>
    </location>
</feature>
<evidence type="ECO:0000259" key="2">
    <source>
        <dbReference type="Pfam" id="PF02517"/>
    </source>
</evidence>
<dbReference type="PANTHER" id="PTHR35797">
    <property type="entry name" value="PROTEASE-RELATED"/>
    <property type="match status" value="1"/>
</dbReference>
<dbReference type="EMBL" id="JAMSLR010000002">
    <property type="protein sequence ID" value="MCM8748369.1"/>
    <property type="molecule type" value="Genomic_DNA"/>
</dbReference>
<keyword evidence="3" id="KW-0645">Protease</keyword>
<organism evidence="3 4">
    <name type="scientific">Thermalbibacter longus</name>
    <dbReference type="NCBI Taxonomy" id="2951981"/>
    <lineage>
        <taxon>Bacteria</taxon>
        <taxon>Pseudomonadati</taxon>
        <taxon>Thermomicrobiota</taxon>
        <taxon>Thermomicrobia</taxon>
        <taxon>Thermomicrobiales</taxon>
        <taxon>Thermomicrobiaceae</taxon>
        <taxon>Thermalbibacter</taxon>
    </lineage>
</organism>
<sequence>MTGRPPVAWRGVTVYLALAFGLAWAAQIAFVSAQRALADLPAILTGTAMLVSAAALMWPPAVGAFVARRWVERSGFADAGLRWPRGRYILFAWLGPPVLTLSAIAVSLPLYPIDWNLETLREAPSQSGQVFPLPPAAVLLMQALLASTLAVPINSVFAFGEEFGWRGYLLPRLLTVLGPWPGLLVHGAIWGLWHAPLIYLIGYNYPGHNLLGVPLFIVFCTLAGVLLSWLQLASDSVLAPTIAHASLNAIGGLPLLLLHGVDPAVGGVIYSPLGWIPLAVAIVLALRIGGLASLLHRPASAASTPGIAPG</sequence>
<dbReference type="InterPro" id="IPR042150">
    <property type="entry name" value="MmRce1-like"/>
</dbReference>
<keyword evidence="4" id="KW-1185">Reference proteome</keyword>
<dbReference type="GO" id="GO:0080120">
    <property type="term" value="P:CAAX-box protein maturation"/>
    <property type="evidence" value="ECO:0007669"/>
    <property type="project" value="UniProtKB-ARBA"/>
</dbReference>